<dbReference type="Pfam" id="PF00078">
    <property type="entry name" value="RVT_1"/>
    <property type="match status" value="1"/>
</dbReference>
<keyword evidence="2" id="KW-0548">Nucleotidyltransferase</keyword>
<feature type="non-terminal residue" evidence="2">
    <location>
        <position position="182"/>
    </location>
</feature>
<dbReference type="PANTHER" id="PTHR34047:SF8">
    <property type="entry name" value="PROTEIN YKFC"/>
    <property type="match status" value="1"/>
</dbReference>
<dbReference type="InterPro" id="IPR000477">
    <property type="entry name" value="RT_dom"/>
</dbReference>
<sequence length="182" mass="21521">MKRLELFRNRLYQKAKEDPERVFYTLHDKLCRMDILEEAWKNVAANHGTAGIDGQTIDDIKAYGADRYLRELQQELMDETYTVSDVRRVYIPKPDGKERPLGIPTVRDRIVQQAVKSIIEPIYEADFQEFSYAYRPNRSAKQASEEIRKYLNYGCTNVIDLDIRGFFDHISHEKMMFFVSKR</sequence>
<protein>
    <submittedName>
        <fullName evidence="2">RNA-directed DNA polymerase (Reverse transcriptase)</fullName>
        <ecNumber evidence="2">2.7.7.49</ecNumber>
    </submittedName>
</protein>
<reference evidence="2" key="1">
    <citation type="submission" date="2013-08" db="EMBL/GenBank/DDBJ databases">
        <authorList>
            <person name="Mendez C."/>
            <person name="Richter M."/>
            <person name="Ferrer M."/>
            <person name="Sanchez J."/>
        </authorList>
    </citation>
    <scope>NUCLEOTIDE SEQUENCE</scope>
</reference>
<dbReference type="InterPro" id="IPR043502">
    <property type="entry name" value="DNA/RNA_pol_sf"/>
</dbReference>
<evidence type="ECO:0000259" key="1">
    <source>
        <dbReference type="Pfam" id="PF00078"/>
    </source>
</evidence>
<evidence type="ECO:0000313" key="2">
    <source>
        <dbReference type="EMBL" id="EQD61923.1"/>
    </source>
</evidence>
<dbReference type="CDD" id="cd01651">
    <property type="entry name" value="RT_G2_intron"/>
    <property type="match status" value="1"/>
</dbReference>
<dbReference type="SUPFAM" id="SSF56672">
    <property type="entry name" value="DNA/RNA polymerases"/>
    <property type="match status" value="1"/>
</dbReference>
<name>T1AZY4_9ZZZZ</name>
<dbReference type="EC" id="2.7.7.49" evidence="2"/>
<proteinExistence type="predicted"/>
<dbReference type="GO" id="GO:0003964">
    <property type="term" value="F:RNA-directed DNA polymerase activity"/>
    <property type="evidence" value="ECO:0007669"/>
    <property type="project" value="UniProtKB-KW"/>
</dbReference>
<dbReference type="PANTHER" id="PTHR34047">
    <property type="entry name" value="NUCLEAR INTRON MATURASE 1, MITOCHONDRIAL-RELATED"/>
    <property type="match status" value="1"/>
</dbReference>
<accession>T1AZY4</accession>
<organism evidence="2">
    <name type="scientific">mine drainage metagenome</name>
    <dbReference type="NCBI Taxonomy" id="410659"/>
    <lineage>
        <taxon>unclassified sequences</taxon>
        <taxon>metagenomes</taxon>
        <taxon>ecological metagenomes</taxon>
    </lineage>
</organism>
<reference evidence="2" key="2">
    <citation type="journal article" date="2014" name="ISME J.">
        <title>Microbial stratification in low pH oxic and suboxic macroscopic growths along an acid mine drainage.</title>
        <authorList>
            <person name="Mendez-Garcia C."/>
            <person name="Mesa V."/>
            <person name="Sprenger R.R."/>
            <person name="Richter M."/>
            <person name="Diez M.S."/>
            <person name="Solano J."/>
            <person name="Bargiela R."/>
            <person name="Golyshina O.V."/>
            <person name="Manteca A."/>
            <person name="Ramos J.L."/>
            <person name="Gallego J.R."/>
            <person name="Llorente I."/>
            <person name="Martins Dos Santos V.A."/>
            <person name="Jensen O.N."/>
            <person name="Pelaez A.I."/>
            <person name="Sanchez J."/>
            <person name="Ferrer M."/>
        </authorList>
    </citation>
    <scope>NUCLEOTIDE SEQUENCE</scope>
</reference>
<feature type="domain" description="Reverse transcriptase" evidence="1">
    <location>
        <begin position="91"/>
        <end position="175"/>
    </location>
</feature>
<keyword evidence="2" id="KW-0695">RNA-directed DNA polymerase</keyword>
<keyword evidence="2" id="KW-0808">Transferase</keyword>
<comment type="caution">
    <text evidence="2">The sequence shown here is derived from an EMBL/GenBank/DDBJ whole genome shotgun (WGS) entry which is preliminary data.</text>
</comment>
<gene>
    <name evidence="2" type="ORF">B1B_07476</name>
</gene>
<dbReference type="EMBL" id="AUZY01004759">
    <property type="protein sequence ID" value="EQD61923.1"/>
    <property type="molecule type" value="Genomic_DNA"/>
</dbReference>
<dbReference type="AlphaFoldDB" id="T1AZY4"/>
<dbReference type="InterPro" id="IPR051083">
    <property type="entry name" value="GrpII_Intron_Splice-Mob/Def"/>
</dbReference>